<dbReference type="InterPro" id="IPR045854">
    <property type="entry name" value="NO2/SO3_Rdtase_4Fe4S_sf"/>
</dbReference>
<protein>
    <submittedName>
        <fullName evidence="9">Precorrin-3B synthase</fullName>
        <ecNumber evidence="9">1.14.13.83</ecNumber>
    </submittedName>
</protein>
<evidence type="ECO:0000259" key="7">
    <source>
        <dbReference type="Pfam" id="PF01077"/>
    </source>
</evidence>
<sequence>MTAAVDIKGWCPGARRPMPSGDGLIVRVRPHGGALQVAALRDLAEAAQRFGSGQIDLTRRANLQIRGVAAEGLPPLWELMASLALLDDSAEQEAIRNIVITPLAGLDPAELLDMRPIAATLETLLAADRSLLALPAKFGFALDGGGVLTLADLAADIRLVACVQHDQACVAVGVAGRDGVVWLGTTAVADAAAVAMQLARSMLQHSPTRRAAALPPEAIAALRAGPGLDALDAIAMVSAAAEPQQRRGAFALTEQACAVGFGAPFGRVDSDMLVRLAALLETYAISEVRLSPWRTLYVAADRSHAGPLVAGAARLGLIVDDVDPLMRIDACSGAGGCPSTSLAVRAHARLLAGAMARARFAGTLHVSGCAKGCARSAAADLVLIGDGRRYRIVRNGTVKSEPCGSLDPADLDLAGAGLFEAREKADV</sequence>
<evidence type="ECO:0000256" key="3">
    <source>
        <dbReference type="ARBA" id="ARBA00022723"/>
    </source>
</evidence>
<dbReference type="PANTHER" id="PTHR32439:SF9">
    <property type="entry name" value="BLR3264 PROTEIN"/>
    <property type="match status" value="1"/>
</dbReference>
<reference evidence="9" key="1">
    <citation type="submission" date="2020-05" db="EMBL/GenBank/DDBJ databases">
        <title>Nod-independent and nitrogen-fixing Bradyrhizobium aeschynomene sp. nov. isolated from nodules of Aeschynomene indica.</title>
        <authorList>
            <person name="Zhang Z."/>
        </authorList>
    </citation>
    <scope>NUCLEOTIDE SEQUENCE</scope>
    <source>
        <strain evidence="9">83012</strain>
    </source>
</reference>
<dbReference type="InterPro" id="IPR036136">
    <property type="entry name" value="Nit/Sulf_reduc_fer-like_dom_sf"/>
</dbReference>
<evidence type="ECO:0000256" key="1">
    <source>
        <dbReference type="ARBA" id="ARBA00022485"/>
    </source>
</evidence>
<feature type="domain" description="Nitrite/Sulfite reductase ferredoxin-like" evidence="8">
    <location>
        <begin position="17"/>
        <end position="81"/>
    </location>
</feature>
<dbReference type="SUPFAM" id="SSF56014">
    <property type="entry name" value="Nitrite and sulphite reductase 4Fe-4S domain-like"/>
    <property type="match status" value="2"/>
</dbReference>
<dbReference type="PANTHER" id="PTHR32439">
    <property type="entry name" value="FERREDOXIN--NITRITE REDUCTASE, CHLOROPLASTIC"/>
    <property type="match status" value="1"/>
</dbReference>
<dbReference type="InterPro" id="IPR012798">
    <property type="entry name" value="Cbl_synth_CobG-like"/>
</dbReference>
<evidence type="ECO:0000256" key="5">
    <source>
        <dbReference type="ARBA" id="ARBA00023004"/>
    </source>
</evidence>
<evidence type="ECO:0000256" key="4">
    <source>
        <dbReference type="ARBA" id="ARBA00023002"/>
    </source>
</evidence>
<evidence type="ECO:0000313" key="9">
    <source>
        <dbReference type="EMBL" id="NPU69633.1"/>
    </source>
</evidence>
<dbReference type="Pfam" id="PF03460">
    <property type="entry name" value="NIR_SIR_ferr"/>
    <property type="match status" value="2"/>
</dbReference>
<proteinExistence type="predicted"/>
<dbReference type="Gene3D" id="3.90.480.20">
    <property type="match status" value="1"/>
</dbReference>
<dbReference type="InterPro" id="IPR006067">
    <property type="entry name" value="NO2/SO3_Rdtase_4Fe4S_dom"/>
</dbReference>
<dbReference type="Pfam" id="PF01077">
    <property type="entry name" value="NIR_SIR"/>
    <property type="match status" value="1"/>
</dbReference>
<dbReference type="RefSeq" id="WP_172114844.1">
    <property type="nucleotide sequence ID" value="NZ_JABFDN010000020.1"/>
</dbReference>
<dbReference type="EC" id="1.14.13.83" evidence="9"/>
<organism evidence="9 10">
    <name type="scientific">Bradyrhizobium aeschynomenes</name>
    <dbReference type="NCBI Taxonomy" id="2734909"/>
    <lineage>
        <taxon>Bacteria</taxon>
        <taxon>Pseudomonadati</taxon>
        <taxon>Pseudomonadota</taxon>
        <taxon>Alphaproteobacteria</taxon>
        <taxon>Hyphomicrobiales</taxon>
        <taxon>Nitrobacteraceae</taxon>
        <taxon>Bradyrhizobium</taxon>
    </lineage>
</organism>
<keyword evidence="2" id="KW-0349">Heme</keyword>
<evidence type="ECO:0000256" key="2">
    <source>
        <dbReference type="ARBA" id="ARBA00022617"/>
    </source>
</evidence>
<dbReference type="InterPro" id="IPR005117">
    <property type="entry name" value="NiRdtase/SiRdtase_haem-b_fer"/>
</dbReference>
<accession>A0ABX2CN31</accession>
<dbReference type="Proteomes" id="UP000886476">
    <property type="component" value="Unassembled WGS sequence"/>
</dbReference>
<dbReference type="NCBIfam" id="TIGR02435">
    <property type="entry name" value="CobG"/>
    <property type="match status" value="1"/>
</dbReference>
<keyword evidence="1" id="KW-0004">4Fe-4S</keyword>
<name>A0ABX2CN31_9BRAD</name>
<feature type="domain" description="Nitrite/Sulfite reductase ferredoxin-like" evidence="8">
    <location>
        <begin position="257"/>
        <end position="298"/>
    </location>
</feature>
<keyword evidence="5" id="KW-0408">Iron</keyword>
<dbReference type="GO" id="GO:0043818">
    <property type="term" value="F:precorrin-3B synthase activity"/>
    <property type="evidence" value="ECO:0007669"/>
    <property type="project" value="UniProtKB-EC"/>
</dbReference>
<keyword evidence="10" id="KW-1185">Reference proteome</keyword>
<dbReference type="InterPro" id="IPR051329">
    <property type="entry name" value="NIR_SIR_4Fe-4S"/>
</dbReference>
<feature type="domain" description="Nitrite/sulphite reductase 4Fe-4S" evidence="7">
    <location>
        <begin position="93"/>
        <end position="177"/>
    </location>
</feature>
<keyword evidence="4 9" id="KW-0560">Oxidoreductase</keyword>
<dbReference type="Gene3D" id="3.30.413.10">
    <property type="entry name" value="Sulfite Reductase Hemoprotein, domain 1"/>
    <property type="match status" value="2"/>
</dbReference>
<dbReference type="SUPFAM" id="SSF55124">
    <property type="entry name" value="Nitrite/Sulfite reductase N-terminal domain-like"/>
    <property type="match status" value="2"/>
</dbReference>
<dbReference type="Gene3D" id="3.90.480.10">
    <property type="entry name" value="Sulfite Reductase Hemoprotein,Domain 2"/>
    <property type="match status" value="1"/>
</dbReference>
<keyword evidence="6" id="KW-0411">Iron-sulfur</keyword>
<gene>
    <name evidence="9" type="primary">cobG</name>
    <name evidence="9" type="ORF">HL667_31835</name>
</gene>
<keyword evidence="3" id="KW-0479">Metal-binding</keyword>
<evidence type="ECO:0000256" key="6">
    <source>
        <dbReference type="ARBA" id="ARBA00023014"/>
    </source>
</evidence>
<comment type="caution">
    <text evidence="9">The sequence shown here is derived from an EMBL/GenBank/DDBJ whole genome shotgun (WGS) entry which is preliminary data.</text>
</comment>
<dbReference type="EMBL" id="JABFDN010000020">
    <property type="protein sequence ID" value="NPU69633.1"/>
    <property type="molecule type" value="Genomic_DNA"/>
</dbReference>
<evidence type="ECO:0000313" key="10">
    <source>
        <dbReference type="Proteomes" id="UP000886476"/>
    </source>
</evidence>
<evidence type="ECO:0000259" key="8">
    <source>
        <dbReference type="Pfam" id="PF03460"/>
    </source>
</evidence>